<dbReference type="GO" id="GO:0016747">
    <property type="term" value="F:acyltransferase activity, transferring groups other than amino-acyl groups"/>
    <property type="evidence" value="ECO:0007669"/>
    <property type="project" value="InterPro"/>
</dbReference>
<keyword evidence="2" id="KW-0012">Acyltransferase</keyword>
<protein>
    <submittedName>
        <fullName evidence="3">Acetyltransferase</fullName>
    </submittedName>
</protein>
<dbReference type="KEGG" id="same:SAMCFNEI73_pC1071"/>
<keyword evidence="1 3" id="KW-0808">Transferase</keyword>
<name>A0A1L3LXM1_9HYPH</name>
<dbReference type="RefSeq" id="WP_064254938.1">
    <property type="nucleotide sequence ID" value="NZ_CP013110.1"/>
</dbReference>
<gene>
    <name evidence="3" type="ORF">SAMCFNEI73_pC1071</name>
</gene>
<dbReference type="AlphaFoldDB" id="A0A1L3LXM1"/>
<evidence type="ECO:0000313" key="4">
    <source>
        <dbReference type="Proteomes" id="UP000182306"/>
    </source>
</evidence>
<dbReference type="SUPFAM" id="SSF55729">
    <property type="entry name" value="Acyl-CoA N-acyltransferases (Nat)"/>
    <property type="match status" value="1"/>
</dbReference>
<evidence type="ECO:0000256" key="1">
    <source>
        <dbReference type="ARBA" id="ARBA00022679"/>
    </source>
</evidence>
<dbReference type="CDD" id="cd04301">
    <property type="entry name" value="NAT_SF"/>
    <property type="match status" value="1"/>
</dbReference>
<proteinExistence type="predicted"/>
<dbReference type="Pfam" id="PF00583">
    <property type="entry name" value="Acetyltransf_1"/>
    <property type="match status" value="1"/>
</dbReference>
<dbReference type="InterPro" id="IPR050832">
    <property type="entry name" value="Bact_Acetyltransf"/>
</dbReference>
<dbReference type="PROSITE" id="PS51186">
    <property type="entry name" value="GNAT"/>
    <property type="match status" value="1"/>
</dbReference>
<organism evidence="3 4">
    <name type="scientific">Sinorhizobium americanum</name>
    <dbReference type="NCBI Taxonomy" id="194963"/>
    <lineage>
        <taxon>Bacteria</taxon>
        <taxon>Pseudomonadati</taxon>
        <taxon>Pseudomonadota</taxon>
        <taxon>Alphaproteobacteria</taxon>
        <taxon>Hyphomicrobiales</taxon>
        <taxon>Rhizobiaceae</taxon>
        <taxon>Sinorhizobium/Ensifer group</taxon>
        <taxon>Sinorhizobium</taxon>
    </lineage>
</organism>
<dbReference type="PANTHER" id="PTHR43877">
    <property type="entry name" value="AMINOALKYLPHOSPHONATE N-ACETYLTRANSFERASE-RELATED-RELATED"/>
    <property type="match status" value="1"/>
</dbReference>
<reference evidence="3 4" key="1">
    <citation type="submission" date="2015-10" db="EMBL/GenBank/DDBJ databases">
        <title>Genomic differences between typical nodule nitrogen-fixing rhizobial strains and those coming from bean seeds.</title>
        <authorList>
            <person name="Peralta H."/>
            <person name="Aguilar-Vera A."/>
            <person name="Diaz R."/>
            <person name="Mora Y."/>
            <person name="Martinez-Batallar G."/>
            <person name="Salazar E."/>
            <person name="Vargas-Lagunas C."/>
            <person name="Encarnacion S."/>
            <person name="Girard L."/>
            <person name="Mora J."/>
        </authorList>
    </citation>
    <scope>NUCLEOTIDE SEQUENCE [LARGE SCALE GENOMIC DNA]</scope>
    <source>
        <strain evidence="3 4">CFNEI 73</strain>
        <plasmid evidence="3 4">C</plasmid>
    </source>
</reference>
<dbReference type="InterPro" id="IPR016181">
    <property type="entry name" value="Acyl_CoA_acyltransferase"/>
</dbReference>
<geneLocation type="plasmid" evidence="3 4">
    <name>C</name>
</geneLocation>
<sequence>MIVVRPALADEVEALARLGLSAWRKGIKPLIPAEVATAVEQDNPFVPFLRDMRSNILVAEVEGQAAGIGACEHGDDTISDIWVAPAFKGRGAGSALVRALERQIFERGYDEARIEVAAANRRALELYQRLGYRQLWRKVAFDAVLRTNLEKIGLARRLSPD</sequence>
<keyword evidence="3" id="KW-0614">Plasmid</keyword>
<keyword evidence="4" id="KW-1185">Reference proteome</keyword>
<accession>A0A1L3LXM1</accession>
<dbReference type="Proteomes" id="UP000182306">
    <property type="component" value="Plasmid C"/>
</dbReference>
<dbReference type="Gene3D" id="3.40.630.30">
    <property type="match status" value="1"/>
</dbReference>
<evidence type="ECO:0000256" key="2">
    <source>
        <dbReference type="ARBA" id="ARBA00023315"/>
    </source>
</evidence>
<dbReference type="OrthoDB" id="2135706at2"/>
<dbReference type="PANTHER" id="PTHR43877:SF2">
    <property type="entry name" value="AMINOALKYLPHOSPHONATE N-ACETYLTRANSFERASE-RELATED"/>
    <property type="match status" value="1"/>
</dbReference>
<evidence type="ECO:0000313" key="3">
    <source>
        <dbReference type="EMBL" id="APG94783.1"/>
    </source>
</evidence>
<dbReference type="InterPro" id="IPR000182">
    <property type="entry name" value="GNAT_dom"/>
</dbReference>
<dbReference type="EMBL" id="CP013110">
    <property type="protein sequence ID" value="APG94783.1"/>
    <property type="molecule type" value="Genomic_DNA"/>
</dbReference>